<dbReference type="PANTHER" id="PTHR36456">
    <property type="entry name" value="UPF0232 PROTEIN SCO3875"/>
    <property type="match status" value="1"/>
</dbReference>
<accession>A0A382DAI1</accession>
<name>A0A382DAI1_9ZZZZ</name>
<proteinExistence type="predicted"/>
<organism evidence="1">
    <name type="scientific">marine metagenome</name>
    <dbReference type="NCBI Taxonomy" id="408172"/>
    <lineage>
        <taxon>unclassified sequences</taxon>
        <taxon>metagenomes</taxon>
        <taxon>ecological metagenomes</taxon>
    </lineage>
</organism>
<dbReference type="Pfam" id="PF05258">
    <property type="entry name" value="DciA"/>
    <property type="match status" value="1"/>
</dbReference>
<protein>
    <recommendedName>
        <fullName evidence="2">DUF721 domain-containing protein</fullName>
    </recommendedName>
</protein>
<sequence>MIKDLGIGKKLSEQGLIEQWPQVVGDKIAKHTRAVTCEGGKLFVEVDSAAWRHELLYMKAQILERLNRKAGSKVIQEIILTNRRR</sequence>
<reference evidence="1" key="1">
    <citation type="submission" date="2018-05" db="EMBL/GenBank/DDBJ databases">
        <authorList>
            <person name="Lanie J.A."/>
            <person name="Ng W.-L."/>
            <person name="Kazmierczak K.M."/>
            <person name="Andrzejewski T.M."/>
            <person name="Davidsen T.M."/>
            <person name="Wayne K.J."/>
            <person name="Tettelin H."/>
            <person name="Glass J.I."/>
            <person name="Rusch D."/>
            <person name="Podicherti R."/>
            <person name="Tsui H.-C.T."/>
            <person name="Winkler M.E."/>
        </authorList>
    </citation>
    <scope>NUCLEOTIDE SEQUENCE</scope>
</reference>
<gene>
    <name evidence="1" type="ORF">METZ01_LOCUS188003</name>
</gene>
<evidence type="ECO:0000313" key="1">
    <source>
        <dbReference type="EMBL" id="SVB35149.1"/>
    </source>
</evidence>
<dbReference type="AlphaFoldDB" id="A0A382DAI1"/>
<evidence type="ECO:0008006" key="2">
    <source>
        <dbReference type="Google" id="ProtNLM"/>
    </source>
</evidence>
<dbReference type="PANTHER" id="PTHR36456:SF1">
    <property type="entry name" value="UPF0232 PROTEIN SCO3875"/>
    <property type="match status" value="1"/>
</dbReference>
<dbReference type="InterPro" id="IPR007922">
    <property type="entry name" value="DciA-like"/>
</dbReference>
<dbReference type="EMBL" id="UINC01038312">
    <property type="protein sequence ID" value="SVB35149.1"/>
    <property type="molecule type" value="Genomic_DNA"/>
</dbReference>